<reference evidence="2" key="1">
    <citation type="submission" date="2021-02" db="EMBL/GenBank/DDBJ databases">
        <authorList>
            <person name="Nowell W R."/>
        </authorList>
    </citation>
    <scope>NUCLEOTIDE SEQUENCE</scope>
</reference>
<proteinExistence type="predicted"/>
<dbReference type="EMBL" id="CAJNOE010000188">
    <property type="protein sequence ID" value="CAF1027581.1"/>
    <property type="molecule type" value="Genomic_DNA"/>
</dbReference>
<feature type="chain" id="PRO_5032977841" description="SH3 domain-containing protein" evidence="1">
    <location>
        <begin position="22"/>
        <end position="96"/>
    </location>
</feature>
<protein>
    <recommendedName>
        <fullName evidence="4">SH3 domain-containing protein</fullName>
    </recommendedName>
</protein>
<sequence length="96" mass="10673">MCSTITRLLIVLGIALAVCEATYVQCSRRVPIFTCAKMSCPDAGWAVTSQHYPCVCFEIKKVSGKTKTWFKIELPNGKHGYVTDDHCSGDVPQCEW</sequence>
<evidence type="ECO:0008006" key="4">
    <source>
        <dbReference type="Google" id="ProtNLM"/>
    </source>
</evidence>
<name>A0A814IT18_9BILA</name>
<dbReference type="Proteomes" id="UP000663860">
    <property type="component" value="Unassembled WGS sequence"/>
</dbReference>
<keyword evidence="1" id="KW-0732">Signal</keyword>
<evidence type="ECO:0000313" key="2">
    <source>
        <dbReference type="EMBL" id="CAF1027581.1"/>
    </source>
</evidence>
<evidence type="ECO:0000313" key="3">
    <source>
        <dbReference type="Proteomes" id="UP000663860"/>
    </source>
</evidence>
<organism evidence="2 3">
    <name type="scientific">Adineta steineri</name>
    <dbReference type="NCBI Taxonomy" id="433720"/>
    <lineage>
        <taxon>Eukaryota</taxon>
        <taxon>Metazoa</taxon>
        <taxon>Spiralia</taxon>
        <taxon>Gnathifera</taxon>
        <taxon>Rotifera</taxon>
        <taxon>Eurotatoria</taxon>
        <taxon>Bdelloidea</taxon>
        <taxon>Adinetida</taxon>
        <taxon>Adinetidae</taxon>
        <taxon>Adineta</taxon>
    </lineage>
</organism>
<gene>
    <name evidence="2" type="ORF">IZO911_LOCUS19072</name>
</gene>
<feature type="signal peptide" evidence="1">
    <location>
        <begin position="1"/>
        <end position="21"/>
    </location>
</feature>
<comment type="caution">
    <text evidence="2">The sequence shown here is derived from an EMBL/GenBank/DDBJ whole genome shotgun (WGS) entry which is preliminary data.</text>
</comment>
<dbReference type="AlphaFoldDB" id="A0A814IT18"/>
<evidence type="ECO:0000256" key="1">
    <source>
        <dbReference type="SAM" id="SignalP"/>
    </source>
</evidence>
<accession>A0A814IT18</accession>